<comment type="similarity">
    <text evidence="2">Belongs to the APH-1 family.</text>
</comment>
<feature type="transmembrane region" description="Helical" evidence="8">
    <location>
        <begin position="6"/>
        <end position="25"/>
    </location>
</feature>
<dbReference type="GO" id="GO:0016485">
    <property type="term" value="P:protein processing"/>
    <property type="evidence" value="ECO:0007669"/>
    <property type="project" value="InterPro"/>
</dbReference>
<evidence type="ECO:0000256" key="2">
    <source>
        <dbReference type="ARBA" id="ARBA00005577"/>
    </source>
</evidence>
<evidence type="ECO:0008006" key="11">
    <source>
        <dbReference type="Google" id="ProtNLM"/>
    </source>
</evidence>
<keyword evidence="5 8" id="KW-1133">Transmembrane helix</keyword>
<organism evidence="9 10">
    <name type="scientific">Dictyostelium firmibasis</name>
    <dbReference type="NCBI Taxonomy" id="79012"/>
    <lineage>
        <taxon>Eukaryota</taxon>
        <taxon>Amoebozoa</taxon>
        <taxon>Evosea</taxon>
        <taxon>Eumycetozoa</taxon>
        <taxon>Dictyostelia</taxon>
        <taxon>Dictyosteliales</taxon>
        <taxon>Dictyosteliaceae</taxon>
        <taxon>Dictyostelium</taxon>
    </lineage>
</organism>
<dbReference type="AlphaFoldDB" id="A0AAN7TUV5"/>
<evidence type="ECO:0000256" key="3">
    <source>
        <dbReference type="ARBA" id="ARBA00022692"/>
    </source>
</evidence>
<evidence type="ECO:0000256" key="5">
    <source>
        <dbReference type="ARBA" id="ARBA00022989"/>
    </source>
</evidence>
<feature type="transmembrane region" description="Helical" evidence="8">
    <location>
        <begin position="227"/>
        <end position="246"/>
    </location>
</feature>
<dbReference type="InterPro" id="IPR009294">
    <property type="entry name" value="Aph-1"/>
</dbReference>
<evidence type="ECO:0000313" key="9">
    <source>
        <dbReference type="EMBL" id="KAK5576476.1"/>
    </source>
</evidence>
<sequence length="316" mass="36168">MTQVLFYGCLFITFSPILAFFFMVIAKNSQLVILTIGGSFFWLVSILISAIWWYIIPPMREQWWFIISFSVLFQEIFRYIFYRLYSYGFNDRPSLNQIKETRHQMALDSMRKRKQQNGGSSSNEIESINNEINNNNNNNNNDDDENKEITEEEKEKIKIEKQKQREIEISARLETLSARPNHTLSSAAIGVGSGVAYGFIMFGSILWESTGPGTLFSPACPTVNLFMLSSIITLFMTLLHVVYNVLAFQGYRSKKYHLVAFVIITHFVTTYLTLLNLPTKTTSCFGSVFTVGVITLFSVGFCIFSLLKSDSITKIH</sequence>
<feature type="compositionally biased region" description="Low complexity" evidence="7">
    <location>
        <begin position="120"/>
        <end position="140"/>
    </location>
</feature>
<accession>A0AAN7TUV5</accession>
<evidence type="ECO:0000256" key="1">
    <source>
        <dbReference type="ARBA" id="ARBA00004141"/>
    </source>
</evidence>
<keyword evidence="3 8" id="KW-0812">Transmembrane</keyword>
<dbReference type="EMBL" id="JAVFKY010000005">
    <property type="protein sequence ID" value="KAK5576476.1"/>
    <property type="molecule type" value="Genomic_DNA"/>
</dbReference>
<evidence type="ECO:0000256" key="4">
    <source>
        <dbReference type="ARBA" id="ARBA00022976"/>
    </source>
</evidence>
<feature type="transmembrane region" description="Helical" evidence="8">
    <location>
        <begin position="187"/>
        <end position="207"/>
    </location>
</feature>
<name>A0AAN7TUV5_9MYCE</name>
<feature type="transmembrane region" description="Helical" evidence="8">
    <location>
        <begin position="285"/>
        <end position="307"/>
    </location>
</feature>
<proteinExistence type="inferred from homology"/>
<evidence type="ECO:0000256" key="7">
    <source>
        <dbReference type="SAM" id="MobiDB-lite"/>
    </source>
</evidence>
<dbReference type="Pfam" id="PF06105">
    <property type="entry name" value="Aph-1"/>
    <property type="match status" value="1"/>
</dbReference>
<dbReference type="GO" id="GO:0016020">
    <property type="term" value="C:membrane"/>
    <property type="evidence" value="ECO:0007669"/>
    <property type="project" value="UniProtKB-SubCell"/>
</dbReference>
<dbReference type="PANTHER" id="PTHR12889">
    <property type="entry name" value="GAMMA-SECRETASE SUBUNIT APH-1"/>
    <property type="match status" value="1"/>
</dbReference>
<reference evidence="9 10" key="1">
    <citation type="submission" date="2023-11" db="EMBL/GenBank/DDBJ databases">
        <title>Dfirmibasis_genome.</title>
        <authorList>
            <person name="Edelbroek B."/>
            <person name="Kjellin J."/>
            <person name="Jerlstrom-Hultqvist J."/>
            <person name="Soderbom F."/>
        </authorList>
    </citation>
    <scope>NUCLEOTIDE SEQUENCE [LARGE SCALE GENOMIC DNA]</scope>
    <source>
        <strain evidence="9 10">TNS-C-14</strain>
    </source>
</reference>
<feature type="transmembrane region" description="Helical" evidence="8">
    <location>
        <begin position="258"/>
        <end position="279"/>
    </location>
</feature>
<feature type="region of interest" description="Disordered" evidence="7">
    <location>
        <begin position="109"/>
        <end position="157"/>
    </location>
</feature>
<dbReference type="Proteomes" id="UP001344447">
    <property type="component" value="Unassembled WGS sequence"/>
</dbReference>
<comment type="subcellular location">
    <subcellularLocation>
        <location evidence="1">Membrane</location>
        <topology evidence="1">Multi-pass membrane protein</topology>
    </subcellularLocation>
</comment>
<evidence type="ECO:0000256" key="8">
    <source>
        <dbReference type="SAM" id="Phobius"/>
    </source>
</evidence>
<comment type="caution">
    <text evidence="9">The sequence shown here is derived from an EMBL/GenBank/DDBJ whole genome shotgun (WGS) entry which is preliminary data.</text>
</comment>
<gene>
    <name evidence="9" type="ORF">RB653_007620</name>
</gene>
<evidence type="ECO:0000256" key="6">
    <source>
        <dbReference type="ARBA" id="ARBA00023136"/>
    </source>
</evidence>
<protein>
    <recommendedName>
        <fullName evidence="11">Gamma-secretase subunit Aph-1</fullName>
    </recommendedName>
</protein>
<evidence type="ECO:0000313" key="10">
    <source>
        <dbReference type="Proteomes" id="UP001344447"/>
    </source>
</evidence>
<feature type="transmembrane region" description="Helical" evidence="8">
    <location>
        <begin position="32"/>
        <end position="56"/>
    </location>
</feature>
<keyword evidence="4" id="KW-0914">Notch signaling pathway</keyword>
<keyword evidence="10" id="KW-1185">Reference proteome</keyword>
<keyword evidence="6 8" id="KW-0472">Membrane</keyword>
<feature type="transmembrane region" description="Helical" evidence="8">
    <location>
        <begin position="62"/>
        <end position="82"/>
    </location>
</feature>
<feature type="compositionally biased region" description="Basic and acidic residues" evidence="7">
    <location>
        <begin position="147"/>
        <end position="157"/>
    </location>
</feature>
<dbReference type="GO" id="GO:0007219">
    <property type="term" value="P:Notch signaling pathway"/>
    <property type="evidence" value="ECO:0007669"/>
    <property type="project" value="UniProtKB-KW"/>
</dbReference>